<dbReference type="PIRSF" id="PIRSF000105">
    <property type="entry name" value="HCDH"/>
    <property type="match status" value="1"/>
</dbReference>
<feature type="domain" description="3-hydroxyacyl-CoA dehydrogenase C-terminal" evidence="6">
    <location>
        <begin position="188"/>
        <end position="285"/>
    </location>
</feature>
<evidence type="ECO:0000313" key="9">
    <source>
        <dbReference type="EMBL" id="KPL87688.1"/>
    </source>
</evidence>
<feature type="domain" description="3-hydroxyacyl-CoA dehydrogenase NAD binding" evidence="7">
    <location>
        <begin position="7"/>
        <end position="186"/>
    </location>
</feature>
<feature type="binding site" evidence="5">
    <location>
        <position position="145"/>
    </location>
    <ligand>
        <name>NAD(+)</name>
        <dbReference type="ChEBI" id="CHEBI:57540"/>
    </ligand>
</feature>
<evidence type="ECO:0000256" key="3">
    <source>
        <dbReference type="ARBA" id="ARBA00023002"/>
    </source>
</evidence>
<dbReference type="Proteomes" id="UP000050502">
    <property type="component" value="Unassembled WGS sequence"/>
</dbReference>
<dbReference type="EC" id="1.1.1.157" evidence="8"/>
<dbReference type="InterPro" id="IPR008927">
    <property type="entry name" value="6-PGluconate_DH-like_C_sf"/>
</dbReference>
<feature type="binding site" evidence="5">
    <location>
        <position position="35"/>
    </location>
    <ligand>
        <name>NAD(+)</name>
        <dbReference type="ChEBI" id="CHEBI:57540"/>
    </ligand>
</feature>
<dbReference type="PROSITE" id="PS00067">
    <property type="entry name" value="3HCDH"/>
    <property type="match status" value="1"/>
</dbReference>
<feature type="binding site" evidence="5">
    <location>
        <position position="94"/>
    </location>
    <ligand>
        <name>NAD(+)</name>
        <dbReference type="ChEBI" id="CHEBI:57540"/>
    </ligand>
</feature>
<dbReference type="SUPFAM" id="SSF51735">
    <property type="entry name" value="NAD(P)-binding Rossmann-fold domains"/>
    <property type="match status" value="1"/>
</dbReference>
<protein>
    <submittedName>
        <fullName evidence="8">3-hydroxybutyryl-CoA dehydrogenase</fullName>
        <ecNumber evidence="8">1.1.1.157</ecNumber>
    </submittedName>
</protein>
<dbReference type="GO" id="GO:0006635">
    <property type="term" value="P:fatty acid beta-oxidation"/>
    <property type="evidence" value="ECO:0007669"/>
    <property type="project" value="TreeGrafter"/>
</dbReference>
<dbReference type="GO" id="GO:0070403">
    <property type="term" value="F:NAD+ binding"/>
    <property type="evidence" value="ECO:0007669"/>
    <property type="project" value="InterPro"/>
</dbReference>
<dbReference type="FunFam" id="3.40.50.720:FF:000009">
    <property type="entry name" value="Fatty oxidation complex, alpha subunit"/>
    <property type="match status" value="1"/>
</dbReference>
<dbReference type="Gene3D" id="1.10.1040.50">
    <property type="match status" value="1"/>
</dbReference>
<evidence type="ECO:0000256" key="2">
    <source>
        <dbReference type="ARBA" id="ARBA00009463"/>
    </source>
</evidence>
<dbReference type="OrthoDB" id="9771883at2"/>
<dbReference type="InterPro" id="IPR036291">
    <property type="entry name" value="NAD(P)-bd_dom_sf"/>
</dbReference>
<name>A0A0M8K836_9CHLR</name>
<dbReference type="EMBL" id="LGKN01000005">
    <property type="protein sequence ID" value="KPL87688.1"/>
    <property type="molecule type" value="Genomic_DNA"/>
</dbReference>
<keyword evidence="3 8" id="KW-0560">Oxidoreductase</keyword>
<evidence type="ECO:0000256" key="4">
    <source>
        <dbReference type="PIRSR" id="PIRSR000105-1"/>
    </source>
</evidence>
<feature type="binding site" evidence="5">
    <location>
        <position position="277"/>
    </location>
    <ligand>
        <name>NAD(+)</name>
        <dbReference type="ChEBI" id="CHEBI:57540"/>
    </ligand>
</feature>
<dbReference type="Proteomes" id="UP000037784">
    <property type="component" value="Unassembled WGS sequence"/>
</dbReference>
<reference evidence="8" key="1">
    <citation type="journal article" date="2015" name="Genome Announc.">
        <title>Draft Genome Sequence of a Heterotrophic Facultative Anaerobic Thermophilic Bacterium, Ardenticatena maritima Strain 110ST.</title>
        <authorList>
            <person name="Kawaichi S."/>
            <person name="Yoshida T."/>
            <person name="Sako Y."/>
            <person name="Nakamura R."/>
        </authorList>
    </citation>
    <scope>NUCLEOTIDE SEQUENCE [LARGE SCALE GENOMIC DNA]</scope>
    <source>
        <strain evidence="8">110S</strain>
    </source>
</reference>
<dbReference type="InterPro" id="IPR006108">
    <property type="entry name" value="3HC_DH_C"/>
</dbReference>
<reference evidence="9 11" key="2">
    <citation type="submission" date="2015-07" db="EMBL/GenBank/DDBJ databases">
        <title>Whole genome sequence of Ardenticatena maritima DSM 23922.</title>
        <authorList>
            <person name="Hemp J."/>
            <person name="Ward L.M."/>
            <person name="Pace L.A."/>
            <person name="Fischer W.W."/>
        </authorList>
    </citation>
    <scope>NUCLEOTIDE SEQUENCE [LARGE SCALE GENOMIC DNA]</scope>
    <source>
        <strain evidence="9 11">110S</strain>
    </source>
</reference>
<comment type="similarity">
    <text evidence="2">Belongs to the 3-hydroxyacyl-CoA dehydrogenase family.</text>
</comment>
<feature type="site" description="Important for catalytic activity" evidence="4">
    <location>
        <position position="142"/>
    </location>
</feature>
<feature type="binding site" evidence="5">
    <location>
        <begin position="12"/>
        <end position="17"/>
    </location>
    <ligand>
        <name>NAD(+)</name>
        <dbReference type="ChEBI" id="CHEBI:57540"/>
    </ligand>
</feature>
<dbReference type="EMBL" id="BBZA01000078">
    <property type="protein sequence ID" value="GAP62751.1"/>
    <property type="molecule type" value="Genomic_DNA"/>
</dbReference>
<feature type="binding site" evidence="5">
    <location>
        <position position="99"/>
    </location>
    <ligand>
        <name>NAD(+)</name>
        <dbReference type="ChEBI" id="CHEBI:57540"/>
    </ligand>
</feature>
<evidence type="ECO:0000313" key="8">
    <source>
        <dbReference type="EMBL" id="GAP62751.1"/>
    </source>
</evidence>
<dbReference type="Pfam" id="PF02737">
    <property type="entry name" value="3HCDH_N"/>
    <property type="match status" value="1"/>
</dbReference>
<feature type="binding site" evidence="5">
    <location>
        <position position="121"/>
    </location>
    <ligand>
        <name>NAD(+)</name>
        <dbReference type="ChEBI" id="CHEBI:57540"/>
    </ligand>
</feature>
<reference evidence="10" key="3">
    <citation type="submission" date="2015-08" db="EMBL/GenBank/DDBJ databases">
        <title>Draft Genome Sequence of a Heterotrophic Facultative Anaerobic Bacterium Ardenticatena maritima Strain 110S.</title>
        <authorList>
            <person name="Kawaichi S."/>
            <person name="Yoshida T."/>
            <person name="Sako Y."/>
            <person name="Nakamura R."/>
        </authorList>
    </citation>
    <scope>NUCLEOTIDE SEQUENCE [LARGE SCALE GENOMIC DNA]</scope>
    <source>
        <strain evidence="10">110S</strain>
    </source>
</reference>
<dbReference type="RefSeq" id="WP_054492659.1">
    <property type="nucleotide sequence ID" value="NZ_BBZA01000078.1"/>
</dbReference>
<dbReference type="Pfam" id="PF00725">
    <property type="entry name" value="3HCDH"/>
    <property type="match status" value="1"/>
</dbReference>
<comment type="caution">
    <text evidence="8">The sequence shown here is derived from an EMBL/GenBank/DDBJ whole genome shotgun (WGS) entry which is preliminary data.</text>
</comment>
<keyword evidence="5" id="KW-0520">NAD</keyword>
<dbReference type="SUPFAM" id="SSF48179">
    <property type="entry name" value="6-phosphogluconate dehydrogenase C-terminal domain-like"/>
    <property type="match status" value="1"/>
</dbReference>
<proteinExistence type="inferred from homology"/>
<dbReference type="AlphaFoldDB" id="A0A0M8K836"/>
<dbReference type="InterPro" id="IPR006180">
    <property type="entry name" value="3-OHacyl-CoA_DH_CS"/>
</dbReference>
<dbReference type="GO" id="GO:0008691">
    <property type="term" value="F:3-hydroxybutyryl-CoA dehydrogenase activity"/>
    <property type="evidence" value="ECO:0007669"/>
    <property type="project" value="UniProtKB-EC"/>
</dbReference>
<dbReference type="PANTHER" id="PTHR48075">
    <property type="entry name" value="3-HYDROXYACYL-COA DEHYDROGENASE FAMILY PROTEIN"/>
    <property type="match status" value="1"/>
</dbReference>
<accession>A0A0M8K836</accession>
<dbReference type="PATRIC" id="fig|872965.6.peg.1788"/>
<comment type="pathway">
    <text evidence="1">Lipid metabolism; butanoate metabolism.</text>
</comment>
<keyword evidence="10" id="KW-1185">Reference proteome</keyword>
<evidence type="ECO:0000313" key="10">
    <source>
        <dbReference type="Proteomes" id="UP000037784"/>
    </source>
</evidence>
<gene>
    <name evidence="8" type="primary">paaH</name>
    <name evidence="8" type="ORF">ARMA_1174</name>
    <name evidence="9" type="ORF">SE16_08765</name>
</gene>
<sequence length="289" mass="31607">MLESITTIGVIGAGTMGSGIAQVAAQAGYTVRLYDIADDVLQRAVERILHFVNRAAQKGRLDPELARTVPERLHPTTDLHAFADCQVVIEAAPERLDLKQRLFADLESIVAPDAILATNTSTLSVTQIAAATQTPHRVAGMHFFNPAPLMRLVEIVAGAQTAPHVCETLAALAERMGKTPVHAKDVPGFIVNRVARPFYLEGLRLLETGVADHATIDRLIREGGGFKMGPFELMDLIGLDINFAASQSVYNAYFGEPRYRPSLLQQRMVESGRLGRKTGRGWYDYEEDA</sequence>
<evidence type="ECO:0000313" key="11">
    <source>
        <dbReference type="Proteomes" id="UP000050502"/>
    </source>
</evidence>
<evidence type="ECO:0000259" key="7">
    <source>
        <dbReference type="Pfam" id="PF02737"/>
    </source>
</evidence>
<evidence type="ECO:0000259" key="6">
    <source>
        <dbReference type="Pfam" id="PF00725"/>
    </source>
</evidence>
<dbReference type="PANTHER" id="PTHR48075:SF5">
    <property type="entry name" value="3-HYDROXYBUTYRYL-COA DEHYDROGENASE"/>
    <property type="match status" value="1"/>
</dbReference>
<evidence type="ECO:0000256" key="5">
    <source>
        <dbReference type="PIRSR" id="PIRSR000105-2"/>
    </source>
</evidence>
<organism evidence="8 10">
    <name type="scientific">Ardenticatena maritima</name>
    <dbReference type="NCBI Taxonomy" id="872965"/>
    <lineage>
        <taxon>Bacteria</taxon>
        <taxon>Bacillati</taxon>
        <taxon>Chloroflexota</taxon>
        <taxon>Ardenticatenia</taxon>
        <taxon>Ardenticatenales</taxon>
        <taxon>Ardenticatenaceae</taxon>
        <taxon>Ardenticatena</taxon>
    </lineage>
</organism>
<evidence type="ECO:0000256" key="1">
    <source>
        <dbReference type="ARBA" id="ARBA00005086"/>
    </source>
</evidence>
<dbReference type="InterPro" id="IPR022694">
    <property type="entry name" value="3-OHacyl-CoA_DH"/>
</dbReference>
<dbReference type="Gene3D" id="3.40.50.720">
    <property type="entry name" value="NAD(P)-binding Rossmann-like Domain"/>
    <property type="match status" value="1"/>
</dbReference>
<dbReference type="InterPro" id="IPR006176">
    <property type="entry name" value="3-OHacyl-CoA_DH_NAD-bd"/>
</dbReference>
<dbReference type="STRING" id="872965.SE16_08765"/>